<dbReference type="Pfam" id="PF07727">
    <property type="entry name" value="RVT_2"/>
    <property type="match status" value="1"/>
</dbReference>
<gene>
    <name evidence="2" type="ORF">O181_076439</name>
</gene>
<evidence type="ECO:0000259" key="1">
    <source>
        <dbReference type="Pfam" id="PF07727"/>
    </source>
</evidence>
<dbReference type="OrthoDB" id="2515198at2759"/>
<name>A0A9Q3IFE3_9BASI</name>
<dbReference type="EMBL" id="AVOT02041402">
    <property type="protein sequence ID" value="MBW0536724.1"/>
    <property type="molecule type" value="Genomic_DNA"/>
</dbReference>
<proteinExistence type="predicted"/>
<dbReference type="Proteomes" id="UP000765509">
    <property type="component" value="Unassembled WGS sequence"/>
</dbReference>
<protein>
    <recommendedName>
        <fullName evidence="1">Reverse transcriptase Ty1/copia-type domain-containing protein</fullName>
    </recommendedName>
</protein>
<comment type="caution">
    <text evidence="2">The sequence shown here is derived from an EMBL/GenBank/DDBJ whole genome shotgun (WGS) entry which is preliminary data.</text>
</comment>
<reference evidence="2" key="1">
    <citation type="submission" date="2021-03" db="EMBL/GenBank/DDBJ databases">
        <title>Draft genome sequence of rust myrtle Austropuccinia psidii MF-1, a brazilian biotype.</title>
        <authorList>
            <person name="Quecine M.C."/>
            <person name="Pachon D.M.R."/>
            <person name="Bonatelli M.L."/>
            <person name="Correr F.H."/>
            <person name="Franceschini L.M."/>
            <person name="Leite T.F."/>
            <person name="Margarido G.R.A."/>
            <person name="Almeida C.A."/>
            <person name="Ferrarezi J.A."/>
            <person name="Labate C.A."/>
        </authorList>
    </citation>
    <scope>NUCLEOTIDE SEQUENCE</scope>
    <source>
        <strain evidence="2">MF-1</strain>
    </source>
</reference>
<feature type="domain" description="Reverse transcriptase Ty1/copia-type" evidence="1">
    <location>
        <begin position="2"/>
        <end position="209"/>
    </location>
</feature>
<evidence type="ECO:0000313" key="2">
    <source>
        <dbReference type="EMBL" id="MBW0536724.1"/>
    </source>
</evidence>
<dbReference type="AlphaFoldDB" id="A0A9Q3IFE3"/>
<evidence type="ECO:0000313" key="3">
    <source>
        <dbReference type="Proteomes" id="UP000765509"/>
    </source>
</evidence>
<dbReference type="InterPro" id="IPR013103">
    <property type="entry name" value="RVT_2"/>
</dbReference>
<accession>A0A9Q3IFE3</accession>
<sequence>MKVLGSKWVFTSKQDANGKVNKDKAHYVVKGLNQQPGQDFVDCYAPTPSIVTICLLLALKTQQKLHMTTFEISVACLHSPIDKEIYVKAPTELQPELKGKSMKLHKALNGTKQAICCWWLFFKSPINDMGLMVNNIRSSLYLYKQDWNYMLVWMHVDDGVILTNNKGLLQEIQSHMNKKLTVELNSNPDKIAGLNLKIGENSIQINQNPIKTLIICTYPWKVLNETTPLPTLSTSL</sequence>
<organism evidence="2 3">
    <name type="scientific">Austropuccinia psidii MF-1</name>
    <dbReference type="NCBI Taxonomy" id="1389203"/>
    <lineage>
        <taxon>Eukaryota</taxon>
        <taxon>Fungi</taxon>
        <taxon>Dikarya</taxon>
        <taxon>Basidiomycota</taxon>
        <taxon>Pucciniomycotina</taxon>
        <taxon>Pucciniomycetes</taxon>
        <taxon>Pucciniales</taxon>
        <taxon>Sphaerophragmiaceae</taxon>
        <taxon>Austropuccinia</taxon>
    </lineage>
</organism>
<keyword evidence="3" id="KW-1185">Reference proteome</keyword>